<organism evidence="3 4">
    <name type="scientific">Nocardia stercoris</name>
    <dbReference type="NCBI Taxonomy" id="2483361"/>
    <lineage>
        <taxon>Bacteria</taxon>
        <taxon>Bacillati</taxon>
        <taxon>Actinomycetota</taxon>
        <taxon>Actinomycetes</taxon>
        <taxon>Mycobacteriales</taxon>
        <taxon>Nocardiaceae</taxon>
        <taxon>Nocardia</taxon>
    </lineage>
</organism>
<dbReference type="PANTHER" id="PTHR42824:SF1">
    <property type="entry name" value="GLUTAMINE AMIDOTRANSFERASE YAFJ-RELATED"/>
    <property type="match status" value="1"/>
</dbReference>
<dbReference type="GO" id="GO:0016740">
    <property type="term" value="F:transferase activity"/>
    <property type="evidence" value="ECO:0007669"/>
    <property type="project" value="UniProtKB-KW"/>
</dbReference>
<feature type="domain" description="Glutamine amidotransferase type-2" evidence="2">
    <location>
        <begin position="2"/>
        <end position="255"/>
    </location>
</feature>
<dbReference type="PROSITE" id="PS51278">
    <property type="entry name" value="GATASE_TYPE_2"/>
    <property type="match status" value="1"/>
</dbReference>
<evidence type="ECO:0000313" key="4">
    <source>
        <dbReference type="Proteomes" id="UP000279275"/>
    </source>
</evidence>
<dbReference type="InterPro" id="IPR029055">
    <property type="entry name" value="Ntn_hydrolases_N"/>
</dbReference>
<dbReference type="CDD" id="cd01908">
    <property type="entry name" value="YafJ"/>
    <property type="match status" value="1"/>
</dbReference>
<dbReference type="AlphaFoldDB" id="A0A3M2KXM3"/>
<accession>A0A3M2KXM3</accession>
<protein>
    <submittedName>
        <fullName evidence="3">Class II glutamine amidotransferase</fullName>
    </submittedName>
</protein>
<evidence type="ECO:0000313" key="3">
    <source>
        <dbReference type="EMBL" id="RMI30302.1"/>
    </source>
</evidence>
<reference evidence="3 4" key="1">
    <citation type="submission" date="2018-10" db="EMBL/GenBank/DDBJ databases">
        <title>Isolation from cow dung.</title>
        <authorList>
            <person name="Ling L."/>
        </authorList>
    </citation>
    <scope>NUCLEOTIDE SEQUENCE [LARGE SCALE GENOMIC DNA]</scope>
    <source>
        <strain evidence="3 4">NEAU-LL90</strain>
    </source>
</reference>
<dbReference type="InterPro" id="IPR017932">
    <property type="entry name" value="GATase_2_dom"/>
</dbReference>
<dbReference type="OrthoDB" id="9804310at2"/>
<gene>
    <name evidence="3" type="ORF">EBN03_21870</name>
</gene>
<name>A0A3M2KXM3_9NOCA</name>
<dbReference type="EMBL" id="RFFH01000010">
    <property type="protein sequence ID" value="RMI30302.1"/>
    <property type="molecule type" value="Genomic_DNA"/>
</dbReference>
<keyword evidence="1 3" id="KW-0315">Glutamine amidotransferase</keyword>
<comment type="caution">
    <text evidence="3">The sequence shown here is derived from an EMBL/GenBank/DDBJ whole genome shotgun (WGS) entry which is preliminary data.</text>
</comment>
<keyword evidence="3" id="KW-0808">Transferase</keyword>
<evidence type="ECO:0000259" key="2">
    <source>
        <dbReference type="PROSITE" id="PS51278"/>
    </source>
</evidence>
<dbReference type="RefSeq" id="WP_122189969.1">
    <property type="nucleotide sequence ID" value="NZ_RFFH01000010.1"/>
</dbReference>
<dbReference type="SUPFAM" id="SSF56235">
    <property type="entry name" value="N-terminal nucleophile aminohydrolases (Ntn hydrolases)"/>
    <property type="match status" value="1"/>
</dbReference>
<evidence type="ECO:0000256" key="1">
    <source>
        <dbReference type="ARBA" id="ARBA00022962"/>
    </source>
</evidence>
<dbReference type="Pfam" id="PF13230">
    <property type="entry name" value="GATase_4"/>
    <property type="match status" value="1"/>
</dbReference>
<sequence length="288" mass="31960">MCRLFGLSAAPRRVRATFWLLKAPDSLSRQSRREPDGVGLGTFTAAGTPLVEKQPIAAYEDRLFAQEARERESETFVAHVRFASTGGLNMRNTHPFEQHDRLFAHNGVLEGLDELDHELGDYRRLVHGDTDSERFFALITARIDRHGGDVTAGITDAVGWIADRLPVYALNLILTTATDLWALRYPDTHDLYVLERAAGGAQGDQRLDHAGHRGIRTSSTVLTDYPAVVIATERMDDDPGWRLLAPGELLHVTEHLAVRSSIVRDSPPRHLLSLADLNETAAASQTER</sequence>
<keyword evidence="4" id="KW-1185">Reference proteome</keyword>
<proteinExistence type="predicted"/>
<dbReference type="Gene3D" id="3.60.20.10">
    <property type="entry name" value="Glutamine Phosphoribosylpyrophosphate, subunit 1, domain 1"/>
    <property type="match status" value="1"/>
</dbReference>
<dbReference type="Proteomes" id="UP000279275">
    <property type="component" value="Unassembled WGS sequence"/>
</dbReference>
<dbReference type="PANTHER" id="PTHR42824">
    <property type="entry name" value="GLUTAMINE AMIDOTRANSFERASE"/>
    <property type="match status" value="1"/>
</dbReference>
<dbReference type="InterPro" id="IPR026869">
    <property type="entry name" value="EgtC-like"/>
</dbReference>